<dbReference type="SUPFAM" id="SSF52833">
    <property type="entry name" value="Thioredoxin-like"/>
    <property type="match status" value="1"/>
</dbReference>
<dbReference type="OrthoDB" id="9902109at2"/>
<dbReference type="Proteomes" id="UP000247612">
    <property type="component" value="Unassembled WGS sequence"/>
</dbReference>
<dbReference type="InterPro" id="IPR013783">
    <property type="entry name" value="Ig-like_fold"/>
</dbReference>
<feature type="signal peptide" evidence="2">
    <location>
        <begin position="1"/>
        <end position="20"/>
    </location>
</feature>
<keyword evidence="5" id="KW-1185">Reference proteome</keyword>
<feature type="compositionally biased region" description="Polar residues" evidence="1">
    <location>
        <begin position="200"/>
        <end position="256"/>
    </location>
</feature>
<dbReference type="AlphaFoldDB" id="A0A318KH30"/>
<dbReference type="InterPro" id="IPR036249">
    <property type="entry name" value="Thioredoxin-like_sf"/>
</dbReference>
<evidence type="ECO:0000256" key="1">
    <source>
        <dbReference type="SAM" id="MobiDB-lite"/>
    </source>
</evidence>
<gene>
    <name evidence="4" type="ORF">DES51_11271</name>
</gene>
<name>A0A318KH30_9FIRM</name>
<feature type="region of interest" description="Disordered" evidence="1">
    <location>
        <begin position="185"/>
        <end position="282"/>
    </location>
</feature>
<comment type="caution">
    <text evidence="4">The sequence shown here is derived from an EMBL/GenBank/DDBJ whole genome shotgun (WGS) entry which is preliminary data.</text>
</comment>
<dbReference type="STRING" id="1034346.GCA_000313565_00953"/>
<dbReference type="RefSeq" id="WP_022937267.1">
    <property type="nucleotide sequence ID" value="NZ_CABKRQ010000002.1"/>
</dbReference>
<keyword evidence="2" id="KW-0732">Signal</keyword>
<proteinExistence type="predicted"/>
<dbReference type="PROSITE" id="PS51257">
    <property type="entry name" value="PROKAR_LIPOPROTEIN"/>
    <property type="match status" value="1"/>
</dbReference>
<dbReference type="Gene3D" id="2.60.40.10">
    <property type="entry name" value="Immunoglobulins"/>
    <property type="match status" value="1"/>
</dbReference>
<evidence type="ECO:0000256" key="2">
    <source>
        <dbReference type="SAM" id="SignalP"/>
    </source>
</evidence>
<dbReference type="PROSITE" id="PS51352">
    <property type="entry name" value="THIOREDOXIN_2"/>
    <property type="match status" value="1"/>
</dbReference>
<protein>
    <recommendedName>
        <fullName evidence="3">Thioredoxin domain-containing protein</fullName>
    </recommendedName>
</protein>
<organism evidence="4 5">
    <name type="scientific">Dielma fastidiosa</name>
    <dbReference type="NCBI Taxonomy" id="1034346"/>
    <lineage>
        <taxon>Bacteria</taxon>
        <taxon>Bacillati</taxon>
        <taxon>Bacillota</taxon>
        <taxon>Erysipelotrichia</taxon>
        <taxon>Erysipelotrichales</taxon>
        <taxon>Erysipelotrichaceae</taxon>
        <taxon>Dielma</taxon>
    </lineage>
</organism>
<evidence type="ECO:0000259" key="3">
    <source>
        <dbReference type="PROSITE" id="PS51352"/>
    </source>
</evidence>
<feature type="compositionally biased region" description="Acidic residues" evidence="1">
    <location>
        <begin position="271"/>
        <end position="280"/>
    </location>
</feature>
<evidence type="ECO:0000313" key="5">
    <source>
        <dbReference type="Proteomes" id="UP000247612"/>
    </source>
</evidence>
<feature type="compositionally biased region" description="Low complexity" evidence="1">
    <location>
        <begin position="258"/>
        <end position="270"/>
    </location>
</feature>
<feature type="chain" id="PRO_5016240885" description="Thioredoxin domain-containing protein" evidence="2">
    <location>
        <begin position="21"/>
        <end position="414"/>
    </location>
</feature>
<dbReference type="CDD" id="cd02947">
    <property type="entry name" value="TRX_family"/>
    <property type="match status" value="1"/>
</dbReference>
<feature type="domain" description="Thioredoxin" evidence="3">
    <location>
        <begin position="260"/>
        <end position="413"/>
    </location>
</feature>
<evidence type="ECO:0000313" key="4">
    <source>
        <dbReference type="EMBL" id="PXX77131.1"/>
    </source>
</evidence>
<accession>A0A318KH30</accession>
<dbReference type="InterPro" id="IPR013766">
    <property type="entry name" value="Thioredoxin_domain"/>
</dbReference>
<sequence>MKKICCLCLTLLLAAGCSKEITISLTTDMITVNVHDELPDAKILQYVNCNNMVCSEDIELDIRRDELNLDKVGEYTIDVLYNGSGYPLKVKVIDVENPTIHVEPFTIEQYENIIWDREMYNRIQLTVSDNATDENTLYNSIKVEGLDPSIAGEQLVTFTLKDASRNETSISVTVTVEPKPVVVVKPTPPVVVPPKEPEITTPSDATPNDATGSDATGSDATPNDATPSDATPNDASGTDATPSDATESDATPSDATPSDATESDATPSDATDTDSEDDTPEILRRVTMTAKDVLNLLDSSRKNEVIYVSQTWCSHCQAFVKTLDSYLAERDDLIVREIVLDLEPQTEVITQNVNGEDVIHYEYADFEAFKKQYNIDFVGTPSIFIIRNGKVRETLIGNQSIEILHDKLDSISNN</sequence>
<reference evidence="4 5" key="1">
    <citation type="submission" date="2018-05" db="EMBL/GenBank/DDBJ databases">
        <title>Genomic Encyclopedia of Type Strains, Phase IV (KMG-IV): sequencing the most valuable type-strain genomes for metagenomic binning, comparative biology and taxonomic classification.</title>
        <authorList>
            <person name="Goeker M."/>
        </authorList>
    </citation>
    <scope>NUCLEOTIDE SEQUENCE [LARGE SCALE GENOMIC DNA]</scope>
    <source>
        <strain evidence="4 5">JC118</strain>
    </source>
</reference>
<dbReference type="Gene3D" id="3.40.30.10">
    <property type="entry name" value="Glutaredoxin"/>
    <property type="match status" value="1"/>
</dbReference>
<dbReference type="EMBL" id="QJKH01000012">
    <property type="protein sequence ID" value="PXX77131.1"/>
    <property type="molecule type" value="Genomic_DNA"/>
</dbReference>